<keyword evidence="2" id="KW-1185">Reference proteome</keyword>
<sequence length="45" mass="5301">MKFKVGDHIYHWALGRGKIIKITGSKYLCYFGGDTYEYLTDREIL</sequence>
<organism evidence="1 2">
    <name type="scientific">Proteus phage VB_PmiS-Isfahan</name>
    <dbReference type="NCBI Taxonomy" id="1969841"/>
    <lineage>
        <taxon>Viruses</taxon>
        <taxon>Duplodnaviria</taxon>
        <taxon>Heunggongvirae</taxon>
        <taxon>Uroviricota</taxon>
        <taxon>Caudoviricetes</taxon>
        <taxon>Gorganvirus</taxon>
        <taxon>Gorganvirus isfahan</taxon>
    </lineage>
</organism>
<name>A0A1U9ZA76_9CAUD</name>
<dbReference type="KEGG" id="vg:40076406"/>
<evidence type="ECO:0000313" key="1">
    <source>
        <dbReference type="EMBL" id="AQZ54595.1"/>
    </source>
</evidence>
<proteinExistence type="predicted"/>
<dbReference type="RefSeq" id="YP_009600600.1">
    <property type="nucleotide sequence ID" value="NC_041925.1"/>
</dbReference>
<evidence type="ECO:0000313" key="2">
    <source>
        <dbReference type="Proteomes" id="UP000221468"/>
    </source>
</evidence>
<reference evidence="1 2" key="1">
    <citation type="journal article" date="2019" name="Genomics">
        <title>Genomic analyses of a novel bacteriophage (VB_PmiS-Isfahan) within Siphoviridae family infecting Proteus mirabilis.</title>
        <authorList>
            <person name="Yazdi M."/>
            <person name="Bouzari M."/>
            <person name="Ghaemi E.A."/>
        </authorList>
    </citation>
    <scope>NUCLEOTIDE SEQUENCE [LARGE SCALE GENOMIC DNA]</scope>
</reference>
<dbReference type="GeneID" id="40076406"/>
<protein>
    <submittedName>
        <fullName evidence="1">Uncharacterized protein</fullName>
    </submittedName>
</protein>
<dbReference type="EMBL" id="KY742649">
    <property type="protein sequence ID" value="AQZ54595.1"/>
    <property type="molecule type" value="Genomic_DNA"/>
</dbReference>
<dbReference type="Proteomes" id="UP000221468">
    <property type="component" value="Segment"/>
</dbReference>
<accession>A0A1U9ZA76</accession>